<name>A0AA47MQK4_MERPO</name>
<proteinExistence type="predicted"/>
<organism evidence="1 2">
    <name type="scientific">Merluccius polli</name>
    <name type="common">Benguela hake</name>
    <name type="synonym">Merluccius cadenati</name>
    <dbReference type="NCBI Taxonomy" id="89951"/>
    <lineage>
        <taxon>Eukaryota</taxon>
        <taxon>Metazoa</taxon>
        <taxon>Chordata</taxon>
        <taxon>Craniata</taxon>
        <taxon>Vertebrata</taxon>
        <taxon>Euteleostomi</taxon>
        <taxon>Actinopterygii</taxon>
        <taxon>Neopterygii</taxon>
        <taxon>Teleostei</taxon>
        <taxon>Neoteleostei</taxon>
        <taxon>Acanthomorphata</taxon>
        <taxon>Zeiogadaria</taxon>
        <taxon>Gadariae</taxon>
        <taxon>Gadiformes</taxon>
        <taxon>Gadoidei</taxon>
        <taxon>Merlucciidae</taxon>
        <taxon>Merluccius</taxon>
    </lineage>
</organism>
<accession>A0AA47MQK4</accession>
<evidence type="ECO:0000313" key="1">
    <source>
        <dbReference type="EMBL" id="KAK0144341.1"/>
    </source>
</evidence>
<sequence>MLDEWEINKTDLVSITTDNATNMIKAFEQFPDLWLGCFGHNLNLAISKALKIQRVETAVRACRHLVQGFSRS</sequence>
<dbReference type="AlphaFoldDB" id="A0AA47MQK4"/>
<gene>
    <name evidence="1" type="ORF">N1851_017266</name>
</gene>
<dbReference type="EMBL" id="JAOPHQ010003140">
    <property type="protein sequence ID" value="KAK0144341.1"/>
    <property type="molecule type" value="Genomic_DNA"/>
</dbReference>
<keyword evidence="2" id="KW-1185">Reference proteome</keyword>
<protein>
    <submittedName>
        <fullName evidence="1">Uncharacterized protein</fullName>
    </submittedName>
</protein>
<dbReference type="InterPro" id="IPR012337">
    <property type="entry name" value="RNaseH-like_sf"/>
</dbReference>
<evidence type="ECO:0000313" key="2">
    <source>
        <dbReference type="Proteomes" id="UP001174136"/>
    </source>
</evidence>
<reference evidence="1" key="1">
    <citation type="journal article" date="2023" name="Front. Mar. Sci.">
        <title>A new Merluccius polli reference genome to investigate the effects of global change in West African waters.</title>
        <authorList>
            <person name="Mateo J.L."/>
            <person name="Blanco-Fernandez C."/>
            <person name="Garcia-Vazquez E."/>
            <person name="Machado-Schiaffino G."/>
        </authorList>
    </citation>
    <scope>NUCLEOTIDE SEQUENCE</scope>
    <source>
        <strain evidence="1">C29</strain>
        <tissue evidence="1">Fin</tissue>
    </source>
</reference>
<dbReference type="SUPFAM" id="SSF53098">
    <property type="entry name" value="Ribonuclease H-like"/>
    <property type="match status" value="1"/>
</dbReference>
<dbReference type="Proteomes" id="UP001174136">
    <property type="component" value="Unassembled WGS sequence"/>
</dbReference>
<comment type="caution">
    <text evidence="1">The sequence shown here is derived from an EMBL/GenBank/DDBJ whole genome shotgun (WGS) entry which is preliminary data.</text>
</comment>